<dbReference type="Pfam" id="PF00534">
    <property type="entry name" value="Glycos_transf_1"/>
    <property type="match status" value="1"/>
</dbReference>
<feature type="domain" description="Glycosyltransferase subfamily 4-like N-terminal" evidence="2">
    <location>
        <begin position="17"/>
        <end position="182"/>
    </location>
</feature>
<dbReference type="InterPro" id="IPR050194">
    <property type="entry name" value="Glycosyltransferase_grp1"/>
</dbReference>
<protein>
    <submittedName>
        <fullName evidence="3">Glycosyltransferase involved in cell wall bisynthesis</fullName>
    </submittedName>
</protein>
<dbReference type="PANTHER" id="PTHR45947:SF3">
    <property type="entry name" value="SULFOQUINOVOSYL TRANSFERASE SQD2"/>
    <property type="match status" value="1"/>
</dbReference>
<dbReference type="AlphaFoldDB" id="A0A1H5YXY7"/>
<evidence type="ECO:0000259" key="2">
    <source>
        <dbReference type="Pfam" id="PF13439"/>
    </source>
</evidence>
<organism evidence="3 4">
    <name type="scientific">Vibrio hangzhouensis</name>
    <dbReference type="NCBI Taxonomy" id="462991"/>
    <lineage>
        <taxon>Bacteria</taxon>
        <taxon>Pseudomonadati</taxon>
        <taxon>Pseudomonadota</taxon>
        <taxon>Gammaproteobacteria</taxon>
        <taxon>Vibrionales</taxon>
        <taxon>Vibrionaceae</taxon>
        <taxon>Vibrio</taxon>
    </lineage>
</organism>
<dbReference type="RefSeq" id="WP_160111359.1">
    <property type="nucleotide sequence ID" value="NZ_FNVG01000010.1"/>
</dbReference>
<name>A0A1H5YXY7_9VIBR</name>
<reference evidence="4" key="1">
    <citation type="submission" date="2016-10" db="EMBL/GenBank/DDBJ databases">
        <authorList>
            <person name="Varghese N."/>
            <person name="Submissions S."/>
        </authorList>
    </citation>
    <scope>NUCLEOTIDE SEQUENCE [LARGE SCALE GENOMIC DNA]</scope>
    <source>
        <strain evidence="4">CGMCC 1.7062</strain>
    </source>
</reference>
<sequence length="370" mass="42130">MDRQLKILHIVNRVGNGGSESGTINLARGQAHFHHVRVVGIKPPLKTNQDIAGALIKLLEQDGVGYHELNFSNLPPRLFVAAFRLKSIIQSFEPDIVHLHTDHPEYLFSIIKPWVKCLVVRTIRNTVFWPTSTYRGRFTERRITDAVTVHFDHDNIASLNRRRAEFGLKPPTTIEVIPNAINRHCETNSAEAPVQYHEGFVNLGYIGRLSSQKGPDILFQALEQLPAHTVVLHVIGDGEDKQKLMKMAESIQQEIIFYGAVPFARQYIKVFDYLVVPSRYEGFGLVSLEAQLEKTPVIAARSPGLLNSLPEEWPLLFDNENSKQLAELLTRLIDGQDDYTETVKTGYENALNYTMEAQVRRYTDLYLRYL</sequence>
<proteinExistence type="predicted"/>
<dbReference type="SUPFAM" id="SSF53756">
    <property type="entry name" value="UDP-Glycosyltransferase/glycogen phosphorylase"/>
    <property type="match status" value="1"/>
</dbReference>
<dbReference type="Pfam" id="PF13439">
    <property type="entry name" value="Glyco_transf_4"/>
    <property type="match status" value="1"/>
</dbReference>
<evidence type="ECO:0000313" key="4">
    <source>
        <dbReference type="Proteomes" id="UP000236721"/>
    </source>
</evidence>
<accession>A0A1H5YXY7</accession>
<evidence type="ECO:0000259" key="1">
    <source>
        <dbReference type="Pfam" id="PF00534"/>
    </source>
</evidence>
<dbReference type="InterPro" id="IPR028098">
    <property type="entry name" value="Glyco_trans_4-like_N"/>
</dbReference>
<dbReference type="Proteomes" id="UP000236721">
    <property type="component" value="Unassembled WGS sequence"/>
</dbReference>
<dbReference type="PANTHER" id="PTHR45947">
    <property type="entry name" value="SULFOQUINOVOSYL TRANSFERASE SQD2"/>
    <property type="match status" value="1"/>
</dbReference>
<dbReference type="CDD" id="cd03801">
    <property type="entry name" value="GT4_PimA-like"/>
    <property type="match status" value="1"/>
</dbReference>
<evidence type="ECO:0000313" key="3">
    <source>
        <dbReference type="EMBL" id="SEG28898.1"/>
    </source>
</evidence>
<keyword evidence="4" id="KW-1185">Reference proteome</keyword>
<dbReference type="EMBL" id="FNVG01000010">
    <property type="protein sequence ID" value="SEG28898.1"/>
    <property type="molecule type" value="Genomic_DNA"/>
</dbReference>
<dbReference type="InterPro" id="IPR001296">
    <property type="entry name" value="Glyco_trans_1"/>
</dbReference>
<dbReference type="OrthoDB" id="9768937at2"/>
<dbReference type="Gene3D" id="3.40.50.2000">
    <property type="entry name" value="Glycogen Phosphorylase B"/>
    <property type="match status" value="2"/>
</dbReference>
<dbReference type="GO" id="GO:0016757">
    <property type="term" value="F:glycosyltransferase activity"/>
    <property type="evidence" value="ECO:0007669"/>
    <property type="project" value="InterPro"/>
</dbReference>
<gene>
    <name evidence="3" type="ORF">SAMN04488244_11083</name>
</gene>
<keyword evidence="3" id="KW-0808">Transferase</keyword>
<feature type="domain" description="Glycosyl transferase family 1" evidence="1">
    <location>
        <begin position="203"/>
        <end position="347"/>
    </location>
</feature>